<protein>
    <submittedName>
        <fullName evidence="1">Uncharacterized protein</fullName>
    </submittedName>
</protein>
<proteinExistence type="predicted"/>
<keyword evidence="2" id="KW-1185">Reference proteome</keyword>
<dbReference type="EMBL" id="JACDQQ010002938">
    <property type="protein sequence ID" value="MBA0089329.1"/>
    <property type="molecule type" value="Genomic_DNA"/>
</dbReference>
<reference evidence="1" key="1">
    <citation type="submission" date="2020-06" db="EMBL/GenBank/DDBJ databases">
        <title>Legume-microbial interactions unlock mineral nutrients during tropical forest succession.</title>
        <authorList>
            <person name="Epihov D.Z."/>
        </authorList>
    </citation>
    <scope>NUCLEOTIDE SEQUENCE [LARGE SCALE GENOMIC DNA]</scope>
    <source>
        <strain evidence="1">Pan2503</strain>
    </source>
</reference>
<gene>
    <name evidence="1" type="ORF">HRJ53_30430</name>
</gene>
<feature type="non-terminal residue" evidence="1">
    <location>
        <position position="1"/>
    </location>
</feature>
<comment type="caution">
    <text evidence="1">The sequence shown here is derived from an EMBL/GenBank/DDBJ whole genome shotgun (WGS) entry which is preliminary data.</text>
</comment>
<accession>A0A7V8NXH5</accession>
<organism evidence="1 2">
    <name type="scientific">Candidatus Acidiferrum panamense</name>
    <dbReference type="NCBI Taxonomy" id="2741543"/>
    <lineage>
        <taxon>Bacteria</taxon>
        <taxon>Pseudomonadati</taxon>
        <taxon>Acidobacteriota</taxon>
        <taxon>Terriglobia</taxon>
        <taxon>Candidatus Acidiferrales</taxon>
        <taxon>Candidatus Acidiferrum</taxon>
    </lineage>
</organism>
<evidence type="ECO:0000313" key="2">
    <source>
        <dbReference type="Proteomes" id="UP000567293"/>
    </source>
</evidence>
<dbReference type="AlphaFoldDB" id="A0A7V8NXH5"/>
<sequence>SDDTCVKVITDARQHQHPFSSADAAVNLTNAGYGEPVILEMTKVDQLDNLSGDAVMLRLVGLSDSAVDVILHKRMRGQRTLASAEIGRLKNTGLTEGQIMERINRGMTDAEADKEAAYREATRNHANTGFTRIHGRRR</sequence>
<evidence type="ECO:0000313" key="1">
    <source>
        <dbReference type="EMBL" id="MBA0089329.1"/>
    </source>
</evidence>
<dbReference type="Proteomes" id="UP000567293">
    <property type="component" value="Unassembled WGS sequence"/>
</dbReference>
<name>A0A7V8NXH5_9BACT</name>